<dbReference type="RefSeq" id="WP_083346417.1">
    <property type="nucleotide sequence ID" value="NZ_LT629690.1"/>
</dbReference>
<feature type="chain" id="PRO_5009242318" evidence="1">
    <location>
        <begin position="24"/>
        <end position="271"/>
    </location>
</feature>
<keyword evidence="1" id="KW-0732">Signal</keyword>
<dbReference type="NCBIfam" id="TIGR03435">
    <property type="entry name" value="Soli_TIGR03435"/>
    <property type="match status" value="1"/>
</dbReference>
<dbReference type="Pfam" id="PF12543">
    <property type="entry name" value="DUF3738"/>
    <property type="match status" value="1"/>
</dbReference>
<proteinExistence type="predicted"/>
<reference evidence="3" key="1">
    <citation type="submission" date="2016-10" db="EMBL/GenBank/DDBJ databases">
        <authorList>
            <person name="Varghese N."/>
            <person name="Submissions S."/>
        </authorList>
    </citation>
    <scope>NUCLEOTIDE SEQUENCE [LARGE SCALE GENOMIC DNA]</scope>
    <source>
        <strain evidence="3">GAS232</strain>
    </source>
</reference>
<accession>A0A1G7PXE1</accession>
<gene>
    <name evidence="2" type="ORF">SAMN05444167_3662</name>
</gene>
<evidence type="ECO:0000256" key="1">
    <source>
        <dbReference type="SAM" id="SignalP"/>
    </source>
</evidence>
<dbReference type="AlphaFoldDB" id="A0A1G7PXE1"/>
<evidence type="ECO:0000313" key="3">
    <source>
        <dbReference type="Proteomes" id="UP000182427"/>
    </source>
</evidence>
<dbReference type="EMBL" id="LT629690">
    <property type="protein sequence ID" value="SDF90926.1"/>
    <property type="molecule type" value="Genomic_DNA"/>
</dbReference>
<dbReference type="OrthoDB" id="118222at2"/>
<protein>
    <submittedName>
        <fullName evidence="2">Soil-associated protein, TIGR03435 family</fullName>
    </submittedName>
</protein>
<name>A0A1G7PXE1_9BACT</name>
<organism evidence="2 3">
    <name type="scientific">Terriglobus roseus</name>
    <dbReference type="NCBI Taxonomy" id="392734"/>
    <lineage>
        <taxon>Bacteria</taxon>
        <taxon>Pseudomonadati</taxon>
        <taxon>Acidobacteriota</taxon>
        <taxon>Terriglobia</taxon>
        <taxon>Terriglobales</taxon>
        <taxon>Acidobacteriaceae</taxon>
        <taxon>Terriglobus</taxon>
    </lineage>
</organism>
<dbReference type="InterPro" id="IPR017801">
    <property type="entry name" value="DUF3738"/>
</dbReference>
<evidence type="ECO:0000313" key="2">
    <source>
        <dbReference type="EMBL" id="SDF90926.1"/>
    </source>
</evidence>
<sequence>MPSPLGLTSATCKSLLALLLLSAAPVGISAQKSDHPSFAVTSVKPYVGETPAYELNFDGGHAEMTRITVADMIRHCYRLTTNDQIVNLPDWAKKDRWDIKATEEVDISHDLETGPLNQRMALMDSLILELLHDRFGLRESKTTRVLSAYELTVAKSGLKAQPADAVIQGFHGLDGPDGHITANGASMTLLVMRMGFMPEVQRHPIVDHTGLTGEYSWKLNWTPELTAPTAENSDLPGLFEALKQQLGLQLVSAKTAVPAIQVDSISKPSPD</sequence>
<feature type="signal peptide" evidence="1">
    <location>
        <begin position="1"/>
        <end position="23"/>
    </location>
</feature>
<keyword evidence="3" id="KW-1185">Reference proteome</keyword>
<dbReference type="Proteomes" id="UP000182427">
    <property type="component" value="Chromosome I"/>
</dbReference>